<accession>A0AAV9VB48</accession>
<evidence type="ECO:0000313" key="2">
    <source>
        <dbReference type="Proteomes" id="UP001373714"/>
    </source>
</evidence>
<keyword evidence="2" id="KW-1185">Reference proteome</keyword>
<organism evidence="1 2">
    <name type="scientific">Orbilia blumenaviensis</name>
    <dbReference type="NCBI Taxonomy" id="1796055"/>
    <lineage>
        <taxon>Eukaryota</taxon>
        <taxon>Fungi</taxon>
        <taxon>Dikarya</taxon>
        <taxon>Ascomycota</taxon>
        <taxon>Pezizomycotina</taxon>
        <taxon>Orbiliomycetes</taxon>
        <taxon>Orbiliales</taxon>
        <taxon>Orbiliaceae</taxon>
        <taxon>Orbilia</taxon>
    </lineage>
</organism>
<proteinExistence type="predicted"/>
<dbReference type="EMBL" id="JAVHNS010000004">
    <property type="protein sequence ID" value="KAK6358768.1"/>
    <property type="molecule type" value="Genomic_DNA"/>
</dbReference>
<protein>
    <submittedName>
        <fullName evidence="1">Uncharacterized protein</fullName>
    </submittedName>
</protein>
<dbReference type="Proteomes" id="UP001373714">
    <property type="component" value="Unassembled WGS sequence"/>
</dbReference>
<comment type="caution">
    <text evidence="1">The sequence shown here is derived from an EMBL/GenBank/DDBJ whole genome shotgun (WGS) entry which is preliminary data.</text>
</comment>
<gene>
    <name evidence="1" type="ORF">TWF730_008087</name>
</gene>
<sequence length="275" mass="31273">MVPLLLINCIHFQDIILKGDKNSNPGETLKIPGVCANMRAFFQKAGVTRIQLCISGRTARQSGQEDQKLSWCQEKYKPEDDWSLGSKGSKFKEYSVQDSKKGLTWGMHCTSESRRLGEFAGVNWQKDTSNDNWVTCDEFPPLSANEGKGSSDHGVMAYFRQDVEQYMRWHDKSGNRREGWVSWNTNANPGQGDEGCKRYDIGYFSSDNPKSLDMELDPTADPKLYEKKWSSVLGIIDFRGNPNFRWKRGMNAICTNKDSSQAIATPYGKRPNARW</sequence>
<reference evidence="1 2" key="1">
    <citation type="submission" date="2019-10" db="EMBL/GenBank/DDBJ databases">
        <authorList>
            <person name="Palmer J.M."/>
        </authorList>
    </citation>
    <scope>NUCLEOTIDE SEQUENCE [LARGE SCALE GENOMIC DNA]</scope>
    <source>
        <strain evidence="1 2">TWF730</strain>
    </source>
</reference>
<evidence type="ECO:0000313" key="1">
    <source>
        <dbReference type="EMBL" id="KAK6358768.1"/>
    </source>
</evidence>
<name>A0AAV9VB48_9PEZI</name>
<dbReference type="AlphaFoldDB" id="A0AAV9VB48"/>